<name>A0ABU6RHL4_9FABA</name>
<reference evidence="3 4" key="1">
    <citation type="journal article" date="2023" name="Plants (Basel)">
        <title>Bridging the Gap: Combining Genomics and Transcriptomics Approaches to Understand Stylosanthes scabra, an Orphan Legume from the Brazilian Caatinga.</title>
        <authorList>
            <person name="Ferreira-Neto J.R.C."/>
            <person name="da Silva M.D."/>
            <person name="Binneck E."/>
            <person name="de Melo N.F."/>
            <person name="da Silva R.H."/>
            <person name="de Melo A.L.T.M."/>
            <person name="Pandolfi V."/>
            <person name="Bustamante F.O."/>
            <person name="Brasileiro-Vidal A.C."/>
            <person name="Benko-Iseppon A.M."/>
        </authorList>
    </citation>
    <scope>NUCLEOTIDE SEQUENCE [LARGE SCALE GENOMIC DNA]</scope>
    <source>
        <tissue evidence="3">Leaves</tissue>
    </source>
</reference>
<organism evidence="3 4">
    <name type="scientific">Stylosanthes scabra</name>
    <dbReference type="NCBI Taxonomy" id="79078"/>
    <lineage>
        <taxon>Eukaryota</taxon>
        <taxon>Viridiplantae</taxon>
        <taxon>Streptophyta</taxon>
        <taxon>Embryophyta</taxon>
        <taxon>Tracheophyta</taxon>
        <taxon>Spermatophyta</taxon>
        <taxon>Magnoliopsida</taxon>
        <taxon>eudicotyledons</taxon>
        <taxon>Gunneridae</taxon>
        <taxon>Pentapetalae</taxon>
        <taxon>rosids</taxon>
        <taxon>fabids</taxon>
        <taxon>Fabales</taxon>
        <taxon>Fabaceae</taxon>
        <taxon>Papilionoideae</taxon>
        <taxon>50 kb inversion clade</taxon>
        <taxon>dalbergioids sensu lato</taxon>
        <taxon>Dalbergieae</taxon>
        <taxon>Pterocarpus clade</taxon>
        <taxon>Stylosanthes</taxon>
    </lineage>
</organism>
<keyword evidence="2" id="KW-0472">Membrane</keyword>
<evidence type="ECO:0000313" key="3">
    <source>
        <dbReference type="EMBL" id="MED6123349.1"/>
    </source>
</evidence>
<keyword evidence="2" id="KW-0812">Transmembrane</keyword>
<feature type="region of interest" description="Disordered" evidence="1">
    <location>
        <begin position="1"/>
        <end position="26"/>
    </location>
</feature>
<proteinExistence type="predicted"/>
<feature type="transmembrane region" description="Helical" evidence="2">
    <location>
        <begin position="59"/>
        <end position="79"/>
    </location>
</feature>
<feature type="compositionally biased region" description="Basic and acidic residues" evidence="1">
    <location>
        <begin position="1"/>
        <end position="17"/>
    </location>
</feature>
<evidence type="ECO:0000313" key="4">
    <source>
        <dbReference type="Proteomes" id="UP001341840"/>
    </source>
</evidence>
<keyword evidence="4" id="KW-1185">Reference proteome</keyword>
<dbReference type="Proteomes" id="UP001341840">
    <property type="component" value="Unassembled WGS sequence"/>
</dbReference>
<dbReference type="EMBL" id="JASCZI010030524">
    <property type="protein sequence ID" value="MED6123349.1"/>
    <property type="molecule type" value="Genomic_DNA"/>
</dbReference>
<accession>A0ABU6RHL4</accession>
<evidence type="ECO:0000256" key="2">
    <source>
        <dbReference type="SAM" id="Phobius"/>
    </source>
</evidence>
<protein>
    <submittedName>
        <fullName evidence="3">Uncharacterized protein</fullName>
    </submittedName>
</protein>
<keyword evidence="2" id="KW-1133">Transmembrane helix</keyword>
<sequence length="81" mass="9172">MARAEERIREEREKASEDREEGSGVEAVEEDAGKVFGVLATFLLRSINDWHLTLLHPRAFSPLISLLPFLLFQGFAGFLQL</sequence>
<comment type="caution">
    <text evidence="3">The sequence shown here is derived from an EMBL/GenBank/DDBJ whole genome shotgun (WGS) entry which is preliminary data.</text>
</comment>
<gene>
    <name evidence="3" type="ORF">PIB30_048343</name>
</gene>
<evidence type="ECO:0000256" key="1">
    <source>
        <dbReference type="SAM" id="MobiDB-lite"/>
    </source>
</evidence>